<protein>
    <recommendedName>
        <fullName evidence="4">Transmembrane protein</fullName>
    </recommendedName>
</protein>
<comment type="caution">
    <text evidence="2">The sequence shown here is derived from an EMBL/GenBank/DDBJ whole genome shotgun (WGS) entry which is preliminary data.</text>
</comment>
<feature type="signal peptide" evidence="1">
    <location>
        <begin position="1"/>
        <end position="25"/>
    </location>
</feature>
<gene>
    <name evidence="2" type="ORF">OS493_008368</name>
</gene>
<evidence type="ECO:0008006" key="4">
    <source>
        <dbReference type="Google" id="ProtNLM"/>
    </source>
</evidence>
<dbReference type="AlphaFoldDB" id="A0A9X0A4S2"/>
<organism evidence="2 3">
    <name type="scientific">Desmophyllum pertusum</name>
    <dbReference type="NCBI Taxonomy" id="174260"/>
    <lineage>
        <taxon>Eukaryota</taxon>
        <taxon>Metazoa</taxon>
        <taxon>Cnidaria</taxon>
        <taxon>Anthozoa</taxon>
        <taxon>Hexacorallia</taxon>
        <taxon>Scleractinia</taxon>
        <taxon>Caryophylliina</taxon>
        <taxon>Caryophylliidae</taxon>
        <taxon>Desmophyllum</taxon>
    </lineage>
</organism>
<evidence type="ECO:0000256" key="1">
    <source>
        <dbReference type="SAM" id="SignalP"/>
    </source>
</evidence>
<keyword evidence="1" id="KW-0732">Signal</keyword>
<dbReference type="Proteomes" id="UP001163046">
    <property type="component" value="Unassembled WGS sequence"/>
</dbReference>
<name>A0A9X0A4S2_9CNID</name>
<feature type="chain" id="PRO_5040881298" description="Transmembrane protein" evidence="1">
    <location>
        <begin position="26"/>
        <end position="68"/>
    </location>
</feature>
<dbReference type="EMBL" id="MU825399">
    <property type="protein sequence ID" value="KAJ7393070.1"/>
    <property type="molecule type" value="Genomic_DNA"/>
</dbReference>
<accession>A0A9X0A4S2</accession>
<reference evidence="2" key="1">
    <citation type="submission" date="2023-01" db="EMBL/GenBank/DDBJ databases">
        <title>Genome assembly of the deep-sea coral Lophelia pertusa.</title>
        <authorList>
            <person name="Herrera S."/>
            <person name="Cordes E."/>
        </authorList>
    </citation>
    <scope>NUCLEOTIDE SEQUENCE</scope>
    <source>
        <strain evidence="2">USNM1676648</strain>
        <tissue evidence="2">Polyp</tissue>
    </source>
</reference>
<evidence type="ECO:0000313" key="3">
    <source>
        <dbReference type="Proteomes" id="UP001163046"/>
    </source>
</evidence>
<sequence length="68" mass="7374">MYKQMKTVIIYAFLVVAFISMSSFALPSYASCKQGCDNDQDLCESQCSTGAFSCSICDSAWDACTGKC</sequence>
<keyword evidence="3" id="KW-1185">Reference proteome</keyword>
<evidence type="ECO:0000313" key="2">
    <source>
        <dbReference type="EMBL" id="KAJ7393070.1"/>
    </source>
</evidence>
<proteinExistence type="predicted"/>